<name>A0ABW5CS67_9BACT</name>
<evidence type="ECO:0000313" key="2">
    <source>
        <dbReference type="EMBL" id="MFD2245177.1"/>
    </source>
</evidence>
<dbReference type="Pfam" id="PF13585">
    <property type="entry name" value="CHU_C"/>
    <property type="match status" value="1"/>
</dbReference>
<keyword evidence="3" id="KW-1185">Reference proteome</keyword>
<dbReference type="Proteomes" id="UP001597374">
    <property type="component" value="Unassembled WGS sequence"/>
</dbReference>
<feature type="chain" id="PRO_5046401219" evidence="1">
    <location>
        <begin position="21"/>
        <end position="730"/>
    </location>
</feature>
<reference evidence="3" key="1">
    <citation type="journal article" date="2019" name="Int. J. Syst. Evol. Microbiol.">
        <title>The Global Catalogue of Microorganisms (GCM) 10K type strain sequencing project: providing services to taxonomists for standard genome sequencing and annotation.</title>
        <authorList>
            <consortium name="The Broad Institute Genomics Platform"/>
            <consortium name="The Broad Institute Genome Sequencing Center for Infectious Disease"/>
            <person name="Wu L."/>
            <person name="Ma J."/>
        </authorList>
    </citation>
    <scope>NUCLEOTIDE SEQUENCE [LARGE SCALE GENOMIC DNA]</scope>
    <source>
        <strain evidence="3">CGMCC 4.1782</strain>
    </source>
</reference>
<keyword evidence="1" id="KW-0732">Signal</keyword>
<protein>
    <submittedName>
        <fullName evidence="2">Gliding motility-associated C-terminal domain-containing protein</fullName>
    </submittedName>
</protein>
<feature type="signal peptide" evidence="1">
    <location>
        <begin position="1"/>
        <end position="20"/>
    </location>
</feature>
<proteinExistence type="predicted"/>
<sequence>MRLRLLLLSLLILLATHVNATHIVGGEFEMRHIAGANYRLTLNLYFDVVNGDPGALDRFITVNFFDKGTNRLMMSQEMTIRSQELVKYTSIDCTSDKLVTRKIVYYEDIVLPSNVFNNQLGYYVVWERCCRNRTISNIVQPEDAAQAFYMEFPPVVKGGSPFINSSPVLFPPLSDYACVNELFYYDFSGTDPDRDSLVYDMVTPLNGYTDRFVPVITNQVPRPAPYPEIRWGNSYGRGNQINGSPPMSIEAQTGRLTVKPATTGLFVFGVRCQEYRNGVKIGEVRRDFQLLVLDCPRNESPVVKAQERGIGSSYKEGEVLRIDPNGTRCIDIQYTDPDPDEPLVLTARPVNFSNTTFTFSGTTSGTVNTGGGNNVLTASLCFPKCFDTEGKVYQIDLIARDNGCSLPRQDTLRVSFVIDPLPNNPPAISLTTPDRIFTVREGDVLNFDVIGTDADNEEVTLSAVGKDFDLATRKITFPNNRGIGRVTSPFNWQIDCEAMRQKVYLIEFQVTSIVCDKPVTRTELIEVRTEYPNQIPEISSDKQVLTFELDLNEPFEAKLFGKDLDPHQIDLLASGNGFTLEELGMSFTSTGGKGSAEGLFKWTANCDAFLKGDVRVTFALKETACVSSPDQTLTMEFKVKAPDLQAFLPANIFTPNGDGLNDFFEMPTLPETTCTGTFESIKIFNRWGKEVYSSNRNAFRWDGQGVNDGVYYYVIDYRSEKFRGAVTLVR</sequence>
<evidence type="ECO:0000256" key="1">
    <source>
        <dbReference type="SAM" id="SignalP"/>
    </source>
</evidence>
<dbReference type="EMBL" id="JBHUIM010000001">
    <property type="protein sequence ID" value="MFD2245177.1"/>
    <property type="molecule type" value="Genomic_DNA"/>
</dbReference>
<comment type="caution">
    <text evidence="2">The sequence shown here is derived from an EMBL/GenBank/DDBJ whole genome shotgun (WGS) entry which is preliminary data.</text>
</comment>
<organism evidence="2 3">
    <name type="scientific">Pontibacter ruber</name>
    <dbReference type="NCBI Taxonomy" id="1343895"/>
    <lineage>
        <taxon>Bacteria</taxon>
        <taxon>Pseudomonadati</taxon>
        <taxon>Bacteroidota</taxon>
        <taxon>Cytophagia</taxon>
        <taxon>Cytophagales</taxon>
        <taxon>Hymenobacteraceae</taxon>
        <taxon>Pontibacter</taxon>
    </lineage>
</organism>
<dbReference type="InterPro" id="IPR026341">
    <property type="entry name" value="T9SS_type_B"/>
</dbReference>
<dbReference type="RefSeq" id="WP_250429377.1">
    <property type="nucleotide sequence ID" value="NZ_JALPRR010000002.1"/>
</dbReference>
<evidence type="ECO:0000313" key="3">
    <source>
        <dbReference type="Proteomes" id="UP001597374"/>
    </source>
</evidence>
<dbReference type="NCBIfam" id="TIGR04131">
    <property type="entry name" value="Bac_Flav_CTERM"/>
    <property type="match status" value="1"/>
</dbReference>
<accession>A0ABW5CS67</accession>
<gene>
    <name evidence="2" type="ORF">ACFSKP_02855</name>
</gene>